<comment type="similarity">
    <text evidence="1 5">Belongs to the aspartate/ornithine carbamoyltransferase superfamily. OTCase family.</text>
</comment>
<dbReference type="NCBIfam" id="NF001986">
    <property type="entry name" value="PRK00779.1"/>
    <property type="match status" value="1"/>
</dbReference>
<sequence>MVVNMKGKHLASLHDLTKEEIWQILKTAETLKIKQKTGEKHELLYGKTLAMIFQKPSTRTRVSFEVGMKQLGGHALYLSATDLQLGRGETVGDTGAVLSRYCDGIMARVFSHDNIIELCKHSTVPVINGLSDLLHPCQCLADLETILEKKQEFKGLKLAFVGDGNNVCHSLMFGSAKVGMEMTVVCPKGYEPDKQIEKLALEDGLKLEITNDPKGVKGADVIYTDVWASMGKDKEHDDRVKVFKPYQVNEKLVSQAQDDCIVMHCLPAHRGEEITDEVVDGPHSVVLDQAENRNHAQKAVMALLM</sequence>
<feature type="binding site" evidence="5">
    <location>
        <begin position="229"/>
        <end position="230"/>
    </location>
    <ligand>
        <name>L-ornithine</name>
        <dbReference type="ChEBI" id="CHEBI:46911"/>
    </ligand>
</feature>
<dbReference type="SUPFAM" id="SSF53671">
    <property type="entry name" value="Aspartate/ornithine carbamoyltransferase"/>
    <property type="match status" value="1"/>
</dbReference>
<dbReference type="InterPro" id="IPR024904">
    <property type="entry name" value="OTCase_ArgI"/>
</dbReference>
<proteinExistence type="inferred from homology"/>
<dbReference type="Pfam" id="PF02729">
    <property type="entry name" value="OTCace_N"/>
    <property type="match status" value="1"/>
</dbReference>
<dbReference type="Proteomes" id="UP000075578">
    <property type="component" value="Unassembled WGS sequence"/>
</dbReference>
<dbReference type="GO" id="GO:0004585">
    <property type="term" value="F:ornithine carbamoyltransferase activity"/>
    <property type="evidence" value="ECO:0007669"/>
    <property type="project" value="UniProtKB-UniRule"/>
</dbReference>
<comment type="caution">
    <text evidence="8">The sequence shown here is derived from an EMBL/GenBank/DDBJ whole genome shotgun (WGS) entry which is preliminary data.</text>
</comment>
<evidence type="ECO:0000259" key="7">
    <source>
        <dbReference type="Pfam" id="PF02729"/>
    </source>
</evidence>
<dbReference type="InterPro" id="IPR006131">
    <property type="entry name" value="Asp_carbamoyltransf_Asp/Orn-bd"/>
</dbReference>
<feature type="binding site" evidence="5">
    <location>
        <position position="166"/>
    </location>
    <ligand>
        <name>L-ornithine</name>
        <dbReference type="ChEBI" id="CHEBI:46911"/>
    </ligand>
</feature>
<dbReference type="PRINTS" id="PR00102">
    <property type="entry name" value="OTCASE"/>
</dbReference>
<dbReference type="GO" id="GO:0005737">
    <property type="term" value="C:cytoplasm"/>
    <property type="evidence" value="ECO:0007669"/>
    <property type="project" value="UniProtKB-SubCell"/>
</dbReference>
<feature type="binding site" evidence="5">
    <location>
        <position position="84"/>
    </location>
    <ligand>
        <name>carbamoyl phosphate</name>
        <dbReference type="ChEBI" id="CHEBI:58228"/>
    </ligand>
</feature>
<dbReference type="PROSITE" id="PS00097">
    <property type="entry name" value="CARBAMOYLTRANSFERASE"/>
    <property type="match status" value="1"/>
</dbReference>
<dbReference type="GO" id="GO:0016597">
    <property type="term" value="F:amino acid binding"/>
    <property type="evidence" value="ECO:0007669"/>
    <property type="project" value="InterPro"/>
</dbReference>
<dbReference type="NCBIfam" id="TIGR00658">
    <property type="entry name" value="orni_carb_tr"/>
    <property type="match status" value="1"/>
</dbReference>
<dbReference type="InterPro" id="IPR002292">
    <property type="entry name" value="Orn/put_carbamltrans"/>
</dbReference>
<feature type="domain" description="Aspartate/ornithine carbamoyltransferase Asp/Orn-binding" evidence="6">
    <location>
        <begin position="154"/>
        <end position="304"/>
    </location>
</feature>
<keyword evidence="5" id="KW-0963">Cytoplasm</keyword>
<dbReference type="AlphaFoldDB" id="A0A150J3T6"/>
<evidence type="ECO:0000256" key="2">
    <source>
        <dbReference type="ARBA" id="ARBA00013007"/>
    </source>
</evidence>
<dbReference type="InterPro" id="IPR036901">
    <property type="entry name" value="Asp/Orn_carbamoylTrfase_sf"/>
</dbReference>
<gene>
    <name evidence="8" type="primary">argF_1</name>
    <name evidence="8" type="ORF">AMQ74_00959</name>
</gene>
<feature type="binding site" evidence="5">
    <location>
        <begin position="265"/>
        <end position="266"/>
    </location>
    <ligand>
        <name>carbamoyl phosphate</name>
        <dbReference type="ChEBI" id="CHEBI:58228"/>
    </ligand>
</feature>
<comment type="subcellular location">
    <subcellularLocation>
        <location evidence="5">Cytoplasm</location>
    </subcellularLocation>
</comment>
<dbReference type="Pfam" id="PF00185">
    <property type="entry name" value="OTCace"/>
    <property type="match status" value="1"/>
</dbReference>
<dbReference type="EC" id="2.1.3.3" evidence="2 5"/>
<dbReference type="PANTHER" id="PTHR45753">
    <property type="entry name" value="ORNITHINE CARBAMOYLTRANSFERASE, MITOCHONDRIAL"/>
    <property type="match status" value="1"/>
</dbReference>
<feature type="binding site" evidence="5">
    <location>
        <position position="108"/>
    </location>
    <ligand>
        <name>carbamoyl phosphate</name>
        <dbReference type="ChEBI" id="CHEBI:58228"/>
    </ligand>
</feature>
<dbReference type="EMBL" id="LNGD01000050">
    <property type="protein sequence ID" value="KYC51879.1"/>
    <property type="molecule type" value="Genomic_DNA"/>
</dbReference>
<reference evidence="8 9" key="1">
    <citation type="journal article" date="2016" name="ISME J.">
        <title>Chasing the elusive Euryarchaeota class WSA2: genomes reveal a uniquely fastidious methyl-reducing methanogen.</title>
        <authorList>
            <person name="Nobu M.K."/>
            <person name="Narihiro T."/>
            <person name="Kuroda K."/>
            <person name="Mei R."/>
            <person name="Liu W.T."/>
        </authorList>
    </citation>
    <scope>NUCLEOTIDE SEQUENCE [LARGE SCALE GENOMIC DNA]</scope>
    <source>
        <strain evidence="8">U1lsi0528_Bin089</strain>
    </source>
</reference>
<dbReference type="PATRIC" id="fig|1705564.3.peg.988"/>
<dbReference type="PRINTS" id="PR00100">
    <property type="entry name" value="AOTCASE"/>
</dbReference>
<dbReference type="Gene3D" id="3.40.50.1370">
    <property type="entry name" value="Aspartate/ornithine carbamoyltransferase"/>
    <property type="match status" value="2"/>
</dbReference>
<name>A0A150J3T6_9EURY</name>
<comment type="catalytic activity">
    <reaction evidence="4 5">
        <text>carbamoyl phosphate + L-ornithine = L-citrulline + phosphate + H(+)</text>
        <dbReference type="Rhea" id="RHEA:19513"/>
        <dbReference type="ChEBI" id="CHEBI:15378"/>
        <dbReference type="ChEBI" id="CHEBI:43474"/>
        <dbReference type="ChEBI" id="CHEBI:46911"/>
        <dbReference type="ChEBI" id="CHEBI:57743"/>
        <dbReference type="ChEBI" id="CHEBI:58228"/>
        <dbReference type="EC" id="2.1.3.3"/>
    </reaction>
</comment>
<dbReference type="InterPro" id="IPR006130">
    <property type="entry name" value="Asp/Orn_carbamoylTrfase"/>
</dbReference>
<accession>A0A150J3T6</accession>
<evidence type="ECO:0000313" key="8">
    <source>
        <dbReference type="EMBL" id="KYC51879.1"/>
    </source>
</evidence>
<organism evidence="8 9">
    <name type="scientific">Candidatus Methanofastidiosum methylothiophilum</name>
    <dbReference type="NCBI Taxonomy" id="1705564"/>
    <lineage>
        <taxon>Archaea</taxon>
        <taxon>Methanobacteriati</taxon>
        <taxon>Methanobacteriota</taxon>
        <taxon>Stenosarchaea group</taxon>
        <taxon>Candidatus Methanofastidiosia</taxon>
        <taxon>Candidatus Methanofastidiosales</taxon>
        <taxon>Candidatus Methanofastidiosaceae</taxon>
        <taxon>Candidatus Methanofastidiosum</taxon>
    </lineage>
</organism>
<dbReference type="GO" id="GO:0042450">
    <property type="term" value="P:L-arginine biosynthetic process via ornithine"/>
    <property type="evidence" value="ECO:0007669"/>
    <property type="project" value="UniProtKB-UniRule"/>
</dbReference>
<feature type="domain" description="Aspartate/ornithine carbamoyltransferase carbamoyl-P binding" evidence="7">
    <location>
        <begin position="8"/>
        <end position="148"/>
    </location>
</feature>
<dbReference type="GO" id="GO:0019240">
    <property type="term" value="P:citrulline biosynthetic process"/>
    <property type="evidence" value="ECO:0007669"/>
    <property type="project" value="TreeGrafter"/>
</dbReference>
<feature type="binding site" evidence="5">
    <location>
        <begin position="135"/>
        <end position="138"/>
    </location>
    <ligand>
        <name>carbamoyl phosphate</name>
        <dbReference type="ChEBI" id="CHEBI:58228"/>
    </ligand>
</feature>
<keyword evidence="3 5" id="KW-0808">Transferase</keyword>
<feature type="binding site" evidence="5">
    <location>
        <position position="293"/>
    </location>
    <ligand>
        <name>carbamoyl phosphate</name>
        <dbReference type="ChEBI" id="CHEBI:58228"/>
    </ligand>
</feature>
<evidence type="ECO:0000256" key="3">
    <source>
        <dbReference type="ARBA" id="ARBA00022679"/>
    </source>
</evidence>
<feature type="binding site" evidence="5">
    <location>
        <begin position="57"/>
        <end position="60"/>
    </location>
    <ligand>
        <name>carbamoyl phosphate</name>
        <dbReference type="ChEBI" id="CHEBI:58228"/>
    </ligand>
</feature>
<feature type="binding site" evidence="5">
    <location>
        <position position="225"/>
    </location>
    <ligand>
        <name>L-ornithine</name>
        <dbReference type="ChEBI" id="CHEBI:46911"/>
    </ligand>
</feature>
<evidence type="ECO:0000256" key="1">
    <source>
        <dbReference type="ARBA" id="ARBA00007805"/>
    </source>
</evidence>
<evidence type="ECO:0000259" key="6">
    <source>
        <dbReference type="Pfam" id="PF00185"/>
    </source>
</evidence>
<evidence type="ECO:0000313" key="9">
    <source>
        <dbReference type="Proteomes" id="UP000075578"/>
    </source>
</evidence>
<evidence type="ECO:0000256" key="5">
    <source>
        <dbReference type="HAMAP-Rule" id="MF_01109"/>
    </source>
</evidence>
<protein>
    <recommendedName>
        <fullName evidence="2 5">Ornithine carbamoyltransferase</fullName>
        <shortName evidence="5">OTCase</shortName>
        <ecNumber evidence="2 5">2.1.3.3</ecNumber>
    </recommendedName>
</protein>
<dbReference type="InterPro" id="IPR006132">
    <property type="entry name" value="Asp/Orn_carbamoyltranf_P-bd"/>
</dbReference>
<evidence type="ECO:0000256" key="4">
    <source>
        <dbReference type="ARBA" id="ARBA00048772"/>
    </source>
</evidence>
<dbReference type="PANTHER" id="PTHR45753:SF3">
    <property type="entry name" value="ORNITHINE TRANSCARBAMYLASE, MITOCHONDRIAL"/>
    <property type="match status" value="1"/>
</dbReference>
<dbReference type="HAMAP" id="MF_01109">
    <property type="entry name" value="OTCase"/>
    <property type="match status" value="1"/>
</dbReference>
<dbReference type="FunFam" id="3.40.50.1370:FF:000008">
    <property type="entry name" value="Ornithine carbamoyltransferase"/>
    <property type="match status" value="1"/>
</dbReference>